<dbReference type="AlphaFoldDB" id="A0A2P4YGB1"/>
<sequence length="347" mass="38435">MERMLETFKTNITPAQAMMLFAAPKDAKQHCMYLSTILEVRGGKVDYLVLNNIVQFAFAELRTVLMANTDQAEELAHFAQAWEVEPSKHKSLGREVVDTMSERSKESRRCYGCGDVGYLRAACTEPKRAGRKAADESDKVWVLDSGASMHLVNDASWHEDVEQCDDQCIQPKGEPLAISMKSLYCWVSLHPTGHERIYSCVQGLVTRRAKNGGQVAFDVELHQNVLVVSGTVKQGPRPPSDVVIAALNEQDNDPDMMTCNTQKITLVDLAKDPSSGIELADHKIVNCLTCAQSKVRQSGKDTGDHSLIHLIGGVICPDLKDSMTPRDRLNKRCMINFVGHKSNYSVG</sequence>
<proteinExistence type="predicted"/>
<protein>
    <recommendedName>
        <fullName evidence="3">CCHC-type domain-containing protein</fullName>
    </recommendedName>
</protein>
<organism evidence="1 2">
    <name type="scientific">Phytophthora palmivora</name>
    <dbReference type="NCBI Taxonomy" id="4796"/>
    <lineage>
        <taxon>Eukaryota</taxon>
        <taxon>Sar</taxon>
        <taxon>Stramenopiles</taxon>
        <taxon>Oomycota</taxon>
        <taxon>Peronosporomycetes</taxon>
        <taxon>Peronosporales</taxon>
        <taxon>Peronosporaceae</taxon>
        <taxon>Phytophthora</taxon>
    </lineage>
</organism>
<dbReference type="Proteomes" id="UP000237271">
    <property type="component" value="Unassembled WGS sequence"/>
</dbReference>
<evidence type="ECO:0000313" key="1">
    <source>
        <dbReference type="EMBL" id="POM76846.1"/>
    </source>
</evidence>
<accession>A0A2P4YGB1</accession>
<evidence type="ECO:0000313" key="2">
    <source>
        <dbReference type="Proteomes" id="UP000237271"/>
    </source>
</evidence>
<evidence type="ECO:0008006" key="3">
    <source>
        <dbReference type="Google" id="ProtNLM"/>
    </source>
</evidence>
<reference evidence="1 2" key="1">
    <citation type="journal article" date="2017" name="Genome Biol. Evol.">
        <title>Phytophthora megakarya and P. palmivora, closely related causal agents of cacao black pod rot, underwent increases in genome sizes and gene numbers by different mechanisms.</title>
        <authorList>
            <person name="Ali S.S."/>
            <person name="Shao J."/>
            <person name="Lary D.J."/>
            <person name="Kronmiller B."/>
            <person name="Shen D."/>
            <person name="Strem M.D."/>
            <person name="Amoako-Attah I."/>
            <person name="Akrofi A.Y."/>
            <person name="Begoude B.A."/>
            <person name="Ten Hoopen G.M."/>
            <person name="Coulibaly K."/>
            <person name="Kebe B.I."/>
            <person name="Melnick R.L."/>
            <person name="Guiltinan M.J."/>
            <person name="Tyler B.M."/>
            <person name="Meinhardt L.W."/>
            <person name="Bailey B.A."/>
        </authorList>
    </citation>
    <scope>NUCLEOTIDE SEQUENCE [LARGE SCALE GENOMIC DNA]</scope>
    <source>
        <strain evidence="2">sbr112.9</strain>
    </source>
</reference>
<dbReference type="EMBL" id="NCKW01003388">
    <property type="protein sequence ID" value="POM76846.1"/>
    <property type="molecule type" value="Genomic_DNA"/>
</dbReference>
<keyword evidence="2" id="KW-1185">Reference proteome</keyword>
<dbReference type="OrthoDB" id="123609at2759"/>
<name>A0A2P4YGB1_9STRA</name>
<comment type="caution">
    <text evidence="1">The sequence shown here is derived from an EMBL/GenBank/DDBJ whole genome shotgun (WGS) entry which is preliminary data.</text>
</comment>
<gene>
    <name evidence="1" type="ORF">PHPALM_5878</name>
</gene>